<proteinExistence type="predicted"/>
<keyword evidence="1" id="KW-0472">Membrane</keyword>
<feature type="domain" description="SEA" evidence="2">
    <location>
        <begin position="1"/>
        <end position="122"/>
    </location>
</feature>
<dbReference type="InterPro" id="IPR000082">
    <property type="entry name" value="SEA_dom"/>
</dbReference>
<protein>
    <recommendedName>
        <fullName evidence="2">SEA domain-containing protein</fullName>
    </recommendedName>
</protein>
<dbReference type="AlphaFoldDB" id="A0A8C5PFF1"/>
<name>A0A8C5PFF1_9ANUR</name>
<keyword evidence="1" id="KW-1133">Transmembrane helix</keyword>
<dbReference type="PROSITE" id="PS50024">
    <property type="entry name" value="SEA"/>
    <property type="match status" value="1"/>
</dbReference>
<feature type="transmembrane region" description="Helical" evidence="1">
    <location>
        <begin position="209"/>
        <end position="232"/>
    </location>
</feature>
<dbReference type="PANTHER" id="PTHR37999">
    <property type="entry name" value="MUCIN-17"/>
    <property type="match status" value="1"/>
</dbReference>
<keyword evidence="4" id="KW-1185">Reference proteome</keyword>
<reference evidence="3" key="1">
    <citation type="submission" date="2025-08" db="UniProtKB">
        <authorList>
            <consortium name="Ensembl"/>
        </authorList>
    </citation>
    <scope>IDENTIFICATION</scope>
</reference>
<evidence type="ECO:0000313" key="4">
    <source>
        <dbReference type="Proteomes" id="UP000694569"/>
    </source>
</evidence>
<dbReference type="Ensembl" id="ENSLLET00000021088.1">
    <property type="protein sequence ID" value="ENSLLEP00000020289.1"/>
    <property type="gene ID" value="ENSLLEG00000012863.1"/>
</dbReference>
<accession>A0A8C5PFF1</accession>
<evidence type="ECO:0000313" key="3">
    <source>
        <dbReference type="Ensembl" id="ENSLLEP00000020289.1"/>
    </source>
</evidence>
<dbReference type="GeneTree" id="ENSGT00940000154419"/>
<organism evidence="3 4">
    <name type="scientific">Leptobrachium leishanense</name>
    <name type="common">Leishan spiny toad</name>
    <dbReference type="NCBI Taxonomy" id="445787"/>
    <lineage>
        <taxon>Eukaryota</taxon>
        <taxon>Metazoa</taxon>
        <taxon>Chordata</taxon>
        <taxon>Craniata</taxon>
        <taxon>Vertebrata</taxon>
        <taxon>Euteleostomi</taxon>
        <taxon>Amphibia</taxon>
        <taxon>Batrachia</taxon>
        <taxon>Anura</taxon>
        <taxon>Pelobatoidea</taxon>
        <taxon>Megophryidae</taxon>
        <taxon>Leptobrachium</taxon>
    </lineage>
</organism>
<evidence type="ECO:0000259" key="2">
    <source>
        <dbReference type="PROSITE" id="PS50024"/>
    </source>
</evidence>
<keyword evidence="1" id="KW-0812">Transmembrane</keyword>
<dbReference type="InterPro" id="IPR053311">
    <property type="entry name" value="Mucosal_Integrity_Assoc"/>
</dbReference>
<sequence length="317" mass="35937">MAVSITIEVTVSVSNNFSDDVFDPASECYTNFISKFKDQMGKFYERIIKEQNDKQNYKSINIKKLSKGSIIVDHDVEIEFDVENYKYAYDDTVTFLKHTLKKTNSTNITNDTDDLMFDASKAVVTSGQLPGVCALVISNQFSQYFYFVNNSKEGPLCVTNCSKSNNHYLNCEVGQCSVDEKGPRCFCPFSDDYWYTGLRCEVAISKPGVYGGVAAGLAVLLIIVAVLTMRLYMRRHSRRKETLICAESRWYEDDWEADIRAPGEIFRARTKYNVRDAEEAAFGADMFKLDLGTVDTYVKVTTSRPVTNLKVTKKPDN</sequence>
<dbReference type="Proteomes" id="UP000694569">
    <property type="component" value="Unplaced"/>
</dbReference>
<dbReference type="PANTHER" id="PTHR37999:SF2">
    <property type="entry name" value="MUCIN-17"/>
    <property type="match status" value="1"/>
</dbReference>
<reference evidence="3" key="2">
    <citation type="submission" date="2025-09" db="UniProtKB">
        <authorList>
            <consortium name="Ensembl"/>
        </authorList>
    </citation>
    <scope>IDENTIFICATION</scope>
</reference>
<dbReference type="OrthoDB" id="7493297at2759"/>
<dbReference type="Pfam" id="PF01390">
    <property type="entry name" value="SEA"/>
    <property type="match status" value="1"/>
</dbReference>
<evidence type="ECO:0000256" key="1">
    <source>
        <dbReference type="SAM" id="Phobius"/>
    </source>
</evidence>